<dbReference type="EMBL" id="KZ452995">
    <property type="protein sequence ID" value="PKA48048.1"/>
    <property type="molecule type" value="Genomic_DNA"/>
</dbReference>
<accession>A0A2H9ZXL2</accession>
<feature type="compositionally biased region" description="Low complexity" evidence="1">
    <location>
        <begin position="1"/>
        <end position="16"/>
    </location>
</feature>
<dbReference type="Gene3D" id="3.40.50.720">
    <property type="entry name" value="NAD(P)-binding Rossmann-like Domain"/>
    <property type="match status" value="2"/>
</dbReference>
<dbReference type="InterPro" id="IPR055280">
    <property type="entry name" value="TIC32"/>
</dbReference>
<dbReference type="PANTHER" id="PTHR48476:SF1">
    <property type="entry name" value="SHORT-CHAIN DEHYDROGENASE TIC 32, CHLOROPLASTIC-LIKE"/>
    <property type="match status" value="1"/>
</dbReference>
<dbReference type="OrthoDB" id="675611at2759"/>
<sequence length="250" mass="27157">MWPFSRKGPSGFSSSSTAEEVTDGIDGSGLTAILTGAAFPLPFRGASSGIGAETARVLALRGVHVVMAVRNLSAGNFVKEAIFKSIPKAKVDVLELDLSSKASVRKFASEFTSMKLPLNVLMDYGISILTFSRWNGATVCNKPHSEVSKTQISKRTWIENLLYAIILKTYWYCNFFAYGQSKLGNILHINELSKHLKGAATTCYLALNQQVGGVTGKYFNNCNLAEPSPKASDGDLAKKLWDFSMNVIAE</sequence>
<keyword evidence="2" id="KW-0560">Oxidoreductase</keyword>
<dbReference type="GO" id="GO:0016630">
    <property type="term" value="F:protochlorophyllide reductase activity"/>
    <property type="evidence" value="ECO:0007669"/>
    <property type="project" value="UniProtKB-EC"/>
</dbReference>
<dbReference type="InterPro" id="IPR036291">
    <property type="entry name" value="NAD(P)-bd_dom_sf"/>
</dbReference>
<evidence type="ECO:0000256" key="1">
    <source>
        <dbReference type="SAM" id="MobiDB-lite"/>
    </source>
</evidence>
<reference evidence="2 3" key="1">
    <citation type="journal article" date="2017" name="Nature">
        <title>The Apostasia genome and the evolution of orchids.</title>
        <authorList>
            <person name="Zhang G.Q."/>
            <person name="Liu K.W."/>
            <person name="Li Z."/>
            <person name="Lohaus R."/>
            <person name="Hsiao Y.Y."/>
            <person name="Niu S.C."/>
            <person name="Wang J.Y."/>
            <person name="Lin Y.C."/>
            <person name="Xu Q."/>
            <person name="Chen L.J."/>
            <person name="Yoshida K."/>
            <person name="Fujiwara S."/>
            <person name="Wang Z.W."/>
            <person name="Zhang Y.Q."/>
            <person name="Mitsuda N."/>
            <person name="Wang M."/>
            <person name="Liu G.H."/>
            <person name="Pecoraro L."/>
            <person name="Huang H.X."/>
            <person name="Xiao X.J."/>
            <person name="Lin M."/>
            <person name="Wu X.Y."/>
            <person name="Wu W.L."/>
            <person name="Chen Y.Y."/>
            <person name="Chang S.B."/>
            <person name="Sakamoto S."/>
            <person name="Ohme-Takagi M."/>
            <person name="Yagi M."/>
            <person name="Zeng S.J."/>
            <person name="Shen C.Y."/>
            <person name="Yeh C.M."/>
            <person name="Luo Y.B."/>
            <person name="Tsai W.C."/>
            <person name="Van de Peer Y."/>
            <person name="Liu Z.J."/>
        </authorList>
    </citation>
    <scope>NUCLEOTIDE SEQUENCE [LARGE SCALE GENOMIC DNA]</scope>
    <source>
        <strain evidence="3">cv. Shenzhen</strain>
        <tissue evidence="2">Stem</tissue>
    </source>
</reference>
<dbReference type="PANTHER" id="PTHR48476">
    <property type="entry name" value="SHORT-CHAIN DEHYDROGENASE TIC 32, CHLOROPLASTIC-LIKE"/>
    <property type="match status" value="1"/>
</dbReference>
<gene>
    <name evidence="2" type="primary">TIC32</name>
    <name evidence="2" type="ORF">AXF42_Ash015811</name>
</gene>
<dbReference type="SUPFAM" id="SSF51735">
    <property type="entry name" value="NAD(P)-binding Rossmann-fold domains"/>
    <property type="match status" value="1"/>
</dbReference>
<evidence type="ECO:0000313" key="3">
    <source>
        <dbReference type="Proteomes" id="UP000236161"/>
    </source>
</evidence>
<name>A0A2H9ZXL2_9ASPA</name>
<organism evidence="2 3">
    <name type="scientific">Apostasia shenzhenica</name>
    <dbReference type="NCBI Taxonomy" id="1088818"/>
    <lineage>
        <taxon>Eukaryota</taxon>
        <taxon>Viridiplantae</taxon>
        <taxon>Streptophyta</taxon>
        <taxon>Embryophyta</taxon>
        <taxon>Tracheophyta</taxon>
        <taxon>Spermatophyta</taxon>
        <taxon>Magnoliopsida</taxon>
        <taxon>Liliopsida</taxon>
        <taxon>Asparagales</taxon>
        <taxon>Orchidaceae</taxon>
        <taxon>Apostasioideae</taxon>
        <taxon>Apostasia</taxon>
    </lineage>
</organism>
<dbReference type="Proteomes" id="UP000236161">
    <property type="component" value="Unassembled WGS sequence"/>
</dbReference>
<proteinExistence type="predicted"/>
<dbReference type="Pfam" id="PF00106">
    <property type="entry name" value="adh_short"/>
    <property type="match status" value="1"/>
</dbReference>
<dbReference type="EC" id="1.3.1.33" evidence="2"/>
<dbReference type="STRING" id="1088818.A0A2H9ZXL2"/>
<protein>
    <submittedName>
        <fullName evidence="2">Short-chain dehydrogenase TIC 32, chloroplastic</fullName>
        <ecNumber evidence="2">1.3.1.33</ecNumber>
    </submittedName>
</protein>
<keyword evidence="3" id="KW-1185">Reference proteome</keyword>
<evidence type="ECO:0000313" key="2">
    <source>
        <dbReference type="EMBL" id="PKA48048.1"/>
    </source>
</evidence>
<dbReference type="AlphaFoldDB" id="A0A2H9ZXL2"/>
<dbReference type="InterPro" id="IPR002347">
    <property type="entry name" value="SDR_fam"/>
</dbReference>
<feature type="region of interest" description="Disordered" evidence="1">
    <location>
        <begin position="1"/>
        <end position="20"/>
    </location>
</feature>